<dbReference type="InterPro" id="IPR049492">
    <property type="entry name" value="BD-FAE-like_dom"/>
</dbReference>
<dbReference type="AlphaFoldDB" id="A0A6J7L9W3"/>
<dbReference type="Gene3D" id="3.40.50.1820">
    <property type="entry name" value="alpha/beta hydrolase"/>
    <property type="match status" value="1"/>
</dbReference>
<sequence>MALDGASDAEIIEWFEGILAAARDRYPCPTWAEVYGEHLDHVIDFWGERDQPLVVISIHGGYFAAHYDRGVNEPVCRAMASMGALVANVEYSRAGGCTDPMDSVRDVRAAVAHVVNSVRPGTRVVVTGHSAGGYLALAASTVLGIDAVVALAPVTDLWECSVGGWDDEEIARWIGVLPHESPDQWHRMRLENVGMGDVPCVVIHGATDGVVPLSQSEVFVAARGPETRLVALPGVGHYEFLDADSAATAALLAELGLPG</sequence>
<dbReference type="InterPro" id="IPR029058">
    <property type="entry name" value="AB_hydrolase_fold"/>
</dbReference>
<dbReference type="PANTHER" id="PTHR48081">
    <property type="entry name" value="AB HYDROLASE SUPERFAMILY PROTEIN C4A8.06C"/>
    <property type="match status" value="1"/>
</dbReference>
<evidence type="ECO:0000259" key="2">
    <source>
        <dbReference type="Pfam" id="PF20434"/>
    </source>
</evidence>
<proteinExistence type="predicted"/>
<evidence type="ECO:0000256" key="1">
    <source>
        <dbReference type="ARBA" id="ARBA00022801"/>
    </source>
</evidence>
<dbReference type="PANTHER" id="PTHR48081:SF33">
    <property type="entry name" value="KYNURENINE FORMAMIDASE"/>
    <property type="match status" value="1"/>
</dbReference>
<feature type="domain" description="BD-FAE-like" evidence="2">
    <location>
        <begin position="53"/>
        <end position="220"/>
    </location>
</feature>
<accession>A0A6J7L9W3</accession>
<dbReference type="EMBL" id="CAFBNF010000383">
    <property type="protein sequence ID" value="CAB4964827.1"/>
    <property type="molecule type" value="Genomic_DNA"/>
</dbReference>
<protein>
    <submittedName>
        <fullName evidence="3">Unannotated protein</fullName>
    </submittedName>
</protein>
<dbReference type="InterPro" id="IPR050300">
    <property type="entry name" value="GDXG_lipolytic_enzyme"/>
</dbReference>
<gene>
    <name evidence="3" type="ORF">UFOPK3773_02306</name>
</gene>
<dbReference type="Pfam" id="PF20434">
    <property type="entry name" value="BD-FAE"/>
    <property type="match status" value="1"/>
</dbReference>
<dbReference type="GO" id="GO:0016787">
    <property type="term" value="F:hydrolase activity"/>
    <property type="evidence" value="ECO:0007669"/>
    <property type="project" value="UniProtKB-KW"/>
</dbReference>
<evidence type="ECO:0000313" key="3">
    <source>
        <dbReference type="EMBL" id="CAB4964827.1"/>
    </source>
</evidence>
<name>A0A6J7L9W3_9ZZZZ</name>
<dbReference type="SUPFAM" id="SSF53474">
    <property type="entry name" value="alpha/beta-Hydrolases"/>
    <property type="match status" value="1"/>
</dbReference>
<organism evidence="3">
    <name type="scientific">freshwater metagenome</name>
    <dbReference type="NCBI Taxonomy" id="449393"/>
    <lineage>
        <taxon>unclassified sequences</taxon>
        <taxon>metagenomes</taxon>
        <taxon>ecological metagenomes</taxon>
    </lineage>
</organism>
<keyword evidence="1" id="KW-0378">Hydrolase</keyword>
<reference evidence="3" key="1">
    <citation type="submission" date="2020-05" db="EMBL/GenBank/DDBJ databases">
        <authorList>
            <person name="Chiriac C."/>
            <person name="Salcher M."/>
            <person name="Ghai R."/>
            <person name="Kavagutti S V."/>
        </authorList>
    </citation>
    <scope>NUCLEOTIDE SEQUENCE</scope>
</reference>